<feature type="transmembrane region" description="Helical" evidence="1">
    <location>
        <begin position="140"/>
        <end position="159"/>
    </location>
</feature>
<keyword evidence="1" id="KW-1133">Transmembrane helix</keyword>
<dbReference type="EMBL" id="JYON01000034">
    <property type="protein sequence ID" value="KJH69802.1"/>
    <property type="molecule type" value="Genomic_DNA"/>
</dbReference>
<name>A0A0D8ZN76_9CYAN</name>
<dbReference type="Proteomes" id="UP000032452">
    <property type="component" value="Unassembled WGS sequence"/>
</dbReference>
<comment type="caution">
    <text evidence="2">The sequence shown here is derived from an EMBL/GenBank/DDBJ whole genome shotgun (WGS) entry which is preliminary data.</text>
</comment>
<dbReference type="AlphaFoldDB" id="A0A0D8ZN76"/>
<evidence type="ECO:0000313" key="3">
    <source>
        <dbReference type="Proteomes" id="UP000032452"/>
    </source>
</evidence>
<reference evidence="2 3" key="1">
    <citation type="submission" date="2015-02" db="EMBL/GenBank/DDBJ databases">
        <title>Draft genome of a novel marine cyanobacterium (Chroococcales) isolated from South Atlantic Ocean.</title>
        <authorList>
            <person name="Rigonato J."/>
            <person name="Alvarenga D.O."/>
            <person name="Branco L.H."/>
            <person name="Varani A.M."/>
            <person name="Brandini F.P."/>
            <person name="Fiore M.F."/>
        </authorList>
    </citation>
    <scope>NUCLEOTIDE SEQUENCE [LARGE SCALE GENOMIC DNA]</scope>
    <source>
        <strain evidence="2 3">CENA595</strain>
    </source>
</reference>
<accession>A0A0D8ZN76</accession>
<proteinExistence type="predicted"/>
<sequence>MNIKALANNTSYPKAAAIVIAIASTITLGYGMKKHLPGAIDAVQEYQRYTQECRVFLERVGTAGTIGVAEPELVKVVSFLKTNHLAQSFEYKDLQANLAYLKSQPDNSLMPGAIKESISKNTVAIEEAQTKKLNQDLKSLFSLEIAGSVMALAIAALIIKEENDN</sequence>
<keyword evidence="3" id="KW-1185">Reference proteome</keyword>
<organism evidence="2 3">
    <name type="scientific">Aliterella atlantica CENA595</name>
    <dbReference type="NCBI Taxonomy" id="1618023"/>
    <lineage>
        <taxon>Bacteria</taxon>
        <taxon>Bacillati</taxon>
        <taxon>Cyanobacteriota</taxon>
        <taxon>Cyanophyceae</taxon>
        <taxon>Chroococcidiopsidales</taxon>
        <taxon>Aliterellaceae</taxon>
        <taxon>Aliterella</taxon>
    </lineage>
</organism>
<protein>
    <submittedName>
        <fullName evidence="2">Uncharacterized protein</fullName>
    </submittedName>
</protein>
<keyword evidence="1" id="KW-0472">Membrane</keyword>
<evidence type="ECO:0000313" key="2">
    <source>
        <dbReference type="EMBL" id="KJH69802.1"/>
    </source>
</evidence>
<keyword evidence="1" id="KW-0812">Transmembrane</keyword>
<dbReference type="RefSeq" id="WP_045056852.1">
    <property type="nucleotide sequence ID" value="NZ_CAWMDP010000031.1"/>
</dbReference>
<evidence type="ECO:0000256" key="1">
    <source>
        <dbReference type="SAM" id="Phobius"/>
    </source>
</evidence>
<feature type="transmembrane region" description="Helical" evidence="1">
    <location>
        <begin position="12"/>
        <end position="30"/>
    </location>
</feature>
<gene>
    <name evidence="2" type="ORF">UH38_22085</name>
</gene>